<feature type="domain" description="Ice-binding protein C-terminal" evidence="1">
    <location>
        <begin position="747"/>
        <end position="768"/>
    </location>
</feature>
<dbReference type="InterPro" id="IPR013424">
    <property type="entry name" value="Ice-binding_C"/>
</dbReference>
<dbReference type="Proteomes" id="UP000675880">
    <property type="component" value="Unassembled WGS sequence"/>
</dbReference>
<evidence type="ECO:0000313" key="3">
    <source>
        <dbReference type="Proteomes" id="UP000675880"/>
    </source>
</evidence>
<dbReference type="RefSeq" id="WP_213042695.1">
    <property type="nucleotide sequence ID" value="NZ_CAJNBJ010000016.1"/>
</dbReference>
<protein>
    <submittedName>
        <fullName evidence="2">PEP-CTERM domain-containing protein</fullName>
    </submittedName>
</protein>
<comment type="caution">
    <text evidence="2">The sequence shown here is derived from an EMBL/GenBank/DDBJ whole genome shotgun (WGS) entry which is preliminary data.</text>
</comment>
<keyword evidence="3" id="KW-1185">Reference proteome</keyword>
<evidence type="ECO:0000259" key="1">
    <source>
        <dbReference type="Pfam" id="PF07589"/>
    </source>
</evidence>
<organism evidence="2 3">
    <name type="scientific">Nitrospira defluvii</name>
    <dbReference type="NCBI Taxonomy" id="330214"/>
    <lineage>
        <taxon>Bacteria</taxon>
        <taxon>Pseudomonadati</taxon>
        <taxon>Nitrospirota</taxon>
        <taxon>Nitrospiria</taxon>
        <taxon>Nitrospirales</taxon>
        <taxon>Nitrospiraceae</taxon>
        <taxon>Nitrospira</taxon>
    </lineage>
</organism>
<gene>
    <name evidence="2" type="ORF">NSPZN2_30543</name>
</gene>
<dbReference type="EMBL" id="CAJNBJ010000016">
    <property type="protein sequence ID" value="CAE6758894.1"/>
    <property type="molecule type" value="Genomic_DNA"/>
</dbReference>
<sequence length="780" mass="78831">MIPPCSALRVRILCILILTLLAMVPGELRAVQIEPNPNPDGNTITITPSTPAENLVPFTNAGIINIQPVASLSNASRFENAGGIFSAGTITNADVFLNNRVFTLQEGSRFNNLASGLYSGLQGSIGINGTFVNEGAVTHSLGHIIVGETGEYIQRQSLGSSVTPTTITPDAPFTNRGRVHIAAGDFIIDPLRVFAASATYDQSSTGTTQIDARLQNIGGTVRNAGAITVGATGEYLQQGILGSVYTVHTGLTTNTGTFTNAGTTNINTGVFENARFFTNTGTVRIGEGATFTNTSSGIYHPPPGGTTRIDGSFINNFAVQNGGAITVSTTGSYSQVAGTSPIGTGTGNGGSFTNAGQVHIGEGTTFSSFVVPDHPSPSGQYVQQASGTTLINGSFDTRGSVMNEGAMTVGATGQYLQARGDSTGLPSAATSNSGTFTNAGTVRIGEGTSFGNFSNRTPPVAQYIQQASGTTHIHGMFQVGGARVENAGLVSVGTTGTYFQAFNKFVPVVSTTVNSGTFANAGSTVINAGTFTNHGTLANSGTVQVGVVGPGAVINHGGVVNSGTFEVAAAGQVTGTGTYVQNAAAAQTIVNGTFAHNVTLQAGALTGTGTIQGTVQNSGGLLLPGNNGLGMLTIKGQYAQGFGGTFGVNLAGLSQGVTYGLLAVQGTGAAVTLGGSLKVGLLNGFSPSLGNTFGILTCTGCTISGGLRNLSLPTLASGLDWSVRFVDGLGTLQLAVVSTPIPGSGAPEPGTLLLVGAGFVGLVGWRRKQTRGCSAQRAAL</sequence>
<name>A0ABM8RL88_9BACT</name>
<dbReference type="Pfam" id="PF07589">
    <property type="entry name" value="PEP-CTERM"/>
    <property type="match status" value="1"/>
</dbReference>
<evidence type="ECO:0000313" key="2">
    <source>
        <dbReference type="EMBL" id="CAE6758894.1"/>
    </source>
</evidence>
<accession>A0ABM8RL88</accession>
<proteinExistence type="predicted"/>
<dbReference type="NCBIfam" id="TIGR02595">
    <property type="entry name" value="PEP_CTERM"/>
    <property type="match status" value="1"/>
</dbReference>
<reference evidence="2 3" key="1">
    <citation type="submission" date="2021-02" db="EMBL/GenBank/DDBJ databases">
        <authorList>
            <person name="Han P."/>
        </authorList>
    </citation>
    <scope>NUCLEOTIDE SEQUENCE [LARGE SCALE GENOMIC DNA]</scope>
    <source>
        <strain evidence="2">Candidatus Nitrospira sp. ZN2</strain>
    </source>
</reference>